<dbReference type="Proteomes" id="UP000001423">
    <property type="component" value="Chromosome"/>
</dbReference>
<dbReference type="NCBIfam" id="NF033456">
    <property type="entry name" value="RiPP_CCRG-2"/>
    <property type="match status" value="1"/>
</dbReference>
<keyword evidence="3" id="KW-1185">Reference proteome</keyword>
<evidence type="ECO:0000313" key="3">
    <source>
        <dbReference type="Proteomes" id="UP000001423"/>
    </source>
</evidence>
<protein>
    <submittedName>
        <fullName evidence="2">Uncharacterized protein</fullName>
    </submittedName>
</protein>
<organism evidence="2 3">
    <name type="scientific">Prochlorococcus marinus (strain MIT 9313)</name>
    <dbReference type="NCBI Taxonomy" id="74547"/>
    <lineage>
        <taxon>Bacteria</taxon>
        <taxon>Bacillati</taxon>
        <taxon>Cyanobacteriota</taxon>
        <taxon>Cyanophyceae</taxon>
        <taxon>Synechococcales</taxon>
        <taxon>Prochlorococcaceae</taxon>
        <taxon>Prochlorococcus</taxon>
    </lineage>
</organism>
<dbReference type="HOGENOM" id="CLU_2555555_0_0_3"/>
<dbReference type="KEGG" id="pmt:PMT_0925"/>
<feature type="region of interest" description="Disordered" evidence="1">
    <location>
        <begin position="54"/>
        <end position="82"/>
    </location>
</feature>
<reference evidence="2 3" key="1">
    <citation type="journal article" date="2003" name="Nature">
        <title>Genome divergence in two Prochlorococcus ecotypes reflects oceanic niche differentiation.</title>
        <authorList>
            <person name="Rocap G."/>
            <person name="Larimer F.W."/>
            <person name="Lamerdin J.E."/>
            <person name="Malfatti S."/>
            <person name="Chain P."/>
            <person name="Ahlgren N.A."/>
            <person name="Arellano A."/>
            <person name="Coleman M."/>
            <person name="Hauser L."/>
            <person name="Hess W.R."/>
            <person name="Johnson Z.I."/>
            <person name="Land M.L."/>
            <person name="Lindell D."/>
            <person name="Post A.F."/>
            <person name="Regala W."/>
            <person name="Shah M."/>
            <person name="Shaw S.L."/>
            <person name="Steglich C."/>
            <person name="Sullivan M.B."/>
            <person name="Ting C.S."/>
            <person name="Tolonen A."/>
            <person name="Webb E.A."/>
            <person name="Zinser E.R."/>
            <person name="Chisholm S.W."/>
        </authorList>
    </citation>
    <scope>NUCLEOTIDE SEQUENCE [LARGE SCALE GENOMIC DNA]</scope>
    <source>
        <strain evidence="3">MIT 9313</strain>
    </source>
</reference>
<gene>
    <name evidence="2" type="ordered locus">PMT_0925</name>
</gene>
<proteinExistence type="predicted"/>
<dbReference type="RefSeq" id="WP_011130303.1">
    <property type="nucleotide sequence ID" value="NC_005071.1"/>
</dbReference>
<dbReference type="EMBL" id="BX548175">
    <property type="protein sequence ID" value="CAE21100.1"/>
    <property type="molecule type" value="Genomic_DNA"/>
</dbReference>
<accession>Q7V736</accession>
<evidence type="ECO:0000256" key="1">
    <source>
        <dbReference type="SAM" id="MobiDB-lite"/>
    </source>
</evidence>
<dbReference type="AlphaFoldDB" id="Q7V736"/>
<sequence>MHWRKQPPQPLKTMTNQELTLDQLQTVAGGIIHPNYKRNARRVATKSFDIGPVTTRGIRGDRDQPLMPTQRISISPVPTPIP</sequence>
<name>Q7V736_PROMM</name>
<evidence type="ECO:0000313" key="2">
    <source>
        <dbReference type="EMBL" id="CAE21100.1"/>
    </source>
</evidence>